<dbReference type="EMBL" id="JACGWN010000009">
    <property type="protein sequence ID" value="KAL0432932.1"/>
    <property type="molecule type" value="Genomic_DNA"/>
</dbReference>
<dbReference type="AlphaFoldDB" id="A0AAW2VY83"/>
<evidence type="ECO:0000313" key="1">
    <source>
        <dbReference type="EMBL" id="KAL0432932.1"/>
    </source>
</evidence>
<name>A0AAW2VY83_9LAMI</name>
<gene>
    <name evidence="1" type="ORF">Slati_2627500</name>
</gene>
<proteinExistence type="predicted"/>
<reference evidence="1" key="1">
    <citation type="submission" date="2020-06" db="EMBL/GenBank/DDBJ databases">
        <authorList>
            <person name="Li T."/>
            <person name="Hu X."/>
            <person name="Zhang T."/>
            <person name="Song X."/>
            <person name="Zhang H."/>
            <person name="Dai N."/>
            <person name="Sheng W."/>
            <person name="Hou X."/>
            <person name="Wei L."/>
        </authorList>
    </citation>
    <scope>NUCLEOTIDE SEQUENCE</scope>
    <source>
        <strain evidence="1">KEN1</strain>
        <tissue evidence="1">Leaf</tissue>
    </source>
</reference>
<comment type="caution">
    <text evidence="1">The sequence shown here is derived from an EMBL/GenBank/DDBJ whole genome shotgun (WGS) entry which is preliminary data.</text>
</comment>
<protein>
    <submittedName>
        <fullName evidence="1">Uncharacterized protein</fullName>
    </submittedName>
</protein>
<accession>A0AAW2VY83</accession>
<organism evidence="1">
    <name type="scientific">Sesamum latifolium</name>
    <dbReference type="NCBI Taxonomy" id="2727402"/>
    <lineage>
        <taxon>Eukaryota</taxon>
        <taxon>Viridiplantae</taxon>
        <taxon>Streptophyta</taxon>
        <taxon>Embryophyta</taxon>
        <taxon>Tracheophyta</taxon>
        <taxon>Spermatophyta</taxon>
        <taxon>Magnoliopsida</taxon>
        <taxon>eudicotyledons</taxon>
        <taxon>Gunneridae</taxon>
        <taxon>Pentapetalae</taxon>
        <taxon>asterids</taxon>
        <taxon>lamiids</taxon>
        <taxon>Lamiales</taxon>
        <taxon>Pedaliaceae</taxon>
        <taxon>Sesamum</taxon>
    </lineage>
</organism>
<reference evidence="1" key="2">
    <citation type="journal article" date="2024" name="Plant">
        <title>Genomic evolution and insights into agronomic trait innovations of Sesamum species.</title>
        <authorList>
            <person name="Miao H."/>
            <person name="Wang L."/>
            <person name="Qu L."/>
            <person name="Liu H."/>
            <person name="Sun Y."/>
            <person name="Le M."/>
            <person name="Wang Q."/>
            <person name="Wei S."/>
            <person name="Zheng Y."/>
            <person name="Lin W."/>
            <person name="Duan Y."/>
            <person name="Cao H."/>
            <person name="Xiong S."/>
            <person name="Wang X."/>
            <person name="Wei L."/>
            <person name="Li C."/>
            <person name="Ma Q."/>
            <person name="Ju M."/>
            <person name="Zhao R."/>
            <person name="Li G."/>
            <person name="Mu C."/>
            <person name="Tian Q."/>
            <person name="Mei H."/>
            <person name="Zhang T."/>
            <person name="Gao T."/>
            <person name="Zhang H."/>
        </authorList>
    </citation>
    <scope>NUCLEOTIDE SEQUENCE</scope>
    <source>
        <strain evidence="1">KEN1</strain>
    </source>
</reference>
<sequence length="106" mass="11194">MPITSDKASSECVGRFKDSLGQWLNPTVSLFCSSHPSLPLSSSSSSPSNAGWLRMLFRSCVPLSAFVNGRWPSGVPSSISHMNSAGKTCNCTAQPRSSPASSSTRL</sequence>